<dbReference type="GO" id="GO:0005879">
    <property type="term" value="C:axonemal microtubule"/>
    <property type="evidence" value="ECO:0007669"/>
    <property type="project" value="TreeGrafter"/>
</dbReference>
<dbReference type="PANTHER" id="PTHR31180:SF2">
    <property type="entry name" value="CILIA- AND FLAGELLA-ASSOCIATED PROTEIN 107"/>
    <property type="match status" value="1"/>
</dbReference>
<dbReference type="InterPro" id="IPR054709">
    <property type="entry name" value="CFAP107"/>
</dbReference>
<feature type="region of interest" description="Disordered" evidence="9">
    <location>
        <begin position="1"/>
        <end position="41"/>
    </location>
</feature>
<dbReference type="Pfam" id="PF22595">
    <property type="entry name" value="CFAP107"/>
    <property type="match status" value="1"/>
</dbReference>
<evidence type="ECO:0000256" key="2">
    <source>
        <dbReference type="ARBA" id="ARBA00022490"/>
    </source>
</evidence>
<name>E4YKE6_OIKDI</name>
<comment type="subcellular location">
    <subcellularLocation>
        <location evidence="1">Cytoplasm</location>
        <location evidence="1">Cytoskeleton</location>
        <location evidence="1">Flagellum axoneme</location>
    </subcellularLocation>
</comment>
<evidence type="ECO:0000256" key="8">
    <source>
        <dbReference type="ARBA" id="ARBA00046435"/>
    </source>
</evidence>
<evidence type="ECO:0000256" key="4">
    <source>
        <dbReference type="ARBA" id="ARBA00023069"/>
    </source>
</evidence>
<evidence type="ECO:0000313" key="10">
    <source>
        <dbReference type="EMBL" id="CBY35957.1"/>
    </source>
</evidence>
<protein>
    <submittedName>
        <fullName evidence="10">Uncharacterized protein</fullName>
    </submittedName>
</protein>
<dbReference type="AlphaFoldDB" id="E4YKE6"/>
<dbReference type="Proteomes" id="UP000011014">
    <property type="component" value="Unassembled WGS sequence"/>
</dbReference>
<evidence type="ECO:0000256" key="9">
    <source>
        <dbReference type="SAM" id="MobiDB-lite"/>
    </source>
</evidence>
<dbReference type="EMBL" id="FN654702">
    <property type="protein sequence ID" value="CBY35957.1"/>
    <property type="molecule type" value="Genomic_DNA"/>
</dbReference>
<evidence type="ECO:0000256" key="6">
    <source>
        <dbReference type="ARBA" id="ARBA00023273"/>
    </source>
</evidence>
<keyword evidence="3" id="KW-0282">Flagellum</keyword>
<evidence type="ECO:0000256" key="5">
    <source>
        <dbReference type="ARBA" id="ARBA00023212"/>
    </source>
</evidence>
<proteinExistence type="predicted"/>
<keyword evidence="6" id="KW-0966">Cell projection</keyword>
<keyword evidence="4" id="KW-0969">Cilium</keyword>
<dbReference type="GO" id="GO:0030317">
    <property type="term" value="P:flagellated sperm motility"/>
    <property type="evidence" value="ECO:0007669"/>
    <property type="project" value="InterPro"/>
</dbReference>
<dbReference type="InterPro" id="IPR037662">
    <property type="entry name" value="CFAP68/107"/>
</dbReference>
<comment type="subunit">
    <text evidence="8">Microtubule inner protein component of sperm flagellar doublet microtubules.</text>
</comment>
<reference evidence="10" key="1">
    <citation type="journal article" date="2010" name="Science">
        <title>Plasticity of animal genome architecture unmasked by rapid evolution of a pelagic tunicate.</title>
        <authorList>
            <person name="Denoeud F."/>
            <person name="Henriet S."/>
            <person name="Mungpakdee S."/>
            <person name="Aury J.M."/>
            <person name="Da Silva C."/>
            <person name="Brinkmann H."/>
            <person name="Mikhaleva J."/>
            <person name="Olsen L.C."/>
            <person name="Jubin C."/>
            <person name="Canestro C."/>
            <person name="Bouquet J.M."/>
            <person name="Danks G."/>
            <person name="Poulain J."/>
            <person name="Campsteijn C."/>
            <person name="Adamski M."/>
            <person name="Cross I."/>
            <person name="Yadetie F."/>
            <person name="Muffato M."/>
            <person name="Louis A."/>
            <person name="Butcher S."/>
            <person name="Tsagkogeorga G."/>
            <person name="Konrad A."/>
            <person name="Singh S."/>
            <person name="Jensen M.F."/>
            <person name="Cong E.H."/>
            <person name="Eikeseth-Otteraa H."/>
            <person name="Noel B."/>
            <person name="Anthouard V."/>
            <person name="Porcel B.M."/>
            <person name="Kachouri-Lafond R."/>
            <person name="Nishino A."/>
            <person name="Ugolini M."/>
            <person name="Chourrout P."/>
            <person name="Nishida H."/>
            <person name="Aasland R."/>
            <person name="Huzurbazar S."/>
            <person name="Westhof E."/>
            <person name="Delsuc F."/>
            <person name="Lehrach H."/>
            <person name="Reinhardt R."/>
            <person name="Weissenbach J."/>
            <person name="Roy S.W."/>
            <person name="Artiguenave F."/>
            <person name="Postlethwait J.H."/>
            <person name="Manak J.R."/>
            <person name="Thompson E.M."/>
            <person name="Jaillon O."/>
            <person name="Du Pasquier L."/>
            <person name="Boudinot P."/>
            <person name="Liberles D.A."/>
            <person name="Volff J.N."/>
            <person name="Philippe H."/>
            <person name="Lenhard B."/>
            <person name="Roest Crollius H."/>
            <person name="Wincker P."/>
            <person name="Chourrout D."/>
        </authorList>
    </citation>
    <scope>NUCLEOTIDE SEQUENCE [LARGE SCALE GENOMIC DNA]</scope>
</reference>
<evidence type="ECO:0000256" key="1">
    <source>
        <dbReference type="ARBA" id="ARBA00004611"/>
    </source>
</evidence>
<organism evidence="10">
    <name type="scientific">Oikopleura dioica</name>
    <name type="common">Tunicate</name>
    <dbReference type="NCBI Taxonomy" id="34765"/>
    <lineage>
        <taxon>Eukaryota</taxon>
        <taxon>Metazoa</taxon>
        <taxon>Chordata</taxon>
        <taxon>Tunicata</taxon>
        <taxon>Appendicularia</taxon>
        <taxon>Copelata</taxon>
        <taxon>Oikopleuridae</taxon>
        <taxon>Oikopleura</taxon>
    </lineage>
</organism>
<evidence type="ECO:0000256" key="3">
    <source>
        <dbReference type="ARBA" id="ARBA00022846"/>
    </source>
</evidence>
<keyword evidence="2" id="KW-0963">Cytoplasm</keyword>
<gene>
    <name evidence="10" type="ORF">GSOID_T00028433001</name>
</gene>
<keyword evidence="5" id="KW-0206">Cytoskeleton</keyword>
<dbReference type="PANTHER" id="PTHR31180">
    <property type="entry name" value="CILIA- AND FLAGELLA-ASSOCIATED PROTEIN 107-RELATED"/>
    <property type="match status" value="1"/>
</dbReference>
<comment type="function">
    <text evidence="7">Microtubule inner protein (MIP) part of the dynein-decorated doublet microtubules (DMTs) in cilia axoneme, which is required for motile cilia beating.</text>
</comment>
<accession>E4YKE6</accession>
<sequence length="360" mass="41659">MKASRSASVTWPRRSPTCGKQSRPTRRPNSRNSPMPKNLNTRMPWMLTQRYCRQFERIRTLVGSKFAAEKNKLAREMTEATLSCAPANKSFIDTSKVYSNPQPRKKSYKATISHGISFDKDTLVDLASDGKDKMYSDGVKIGNWLEDRKKTVHKNWYCDQNVDLSTRDVTPSSHCDYKKHKCVGYEYSTPAHVSREIYTGPHFLFRHHGNQYETNEIRHMSTYERERQGAVVPRELRKWNRHSLHYYPEHALIRPEKIRTNLMSTTAARHANEMAETRAVKKSTVHASFQPHFLENKEKAEAIPKSYSSRLEPISRINKNLHFRNRRTNLVPDTFPNIELIEAKLAQIKAIRAEGSAASL</sequence>
<evidence type="ECO:0000256" key="7">
    <source>
        <dbReference type="ARBA" id="ARBA00035003"/>
    </source>
</evidence>